<proteinExistence type="predicted"/>
<dbReference type="Proteomes" id="UP001201020">
    <property type="component" value="Chromosome"/>
</dbReference>
<dbReference type="AlphaFoldDB" id="A0A9Y1BLY4"/>
<evidence type="ECO:0000313" key="1">
    <source>
        <dbReference type="EMBL" id="UJG41286.1"/>
    </source>
</evidence>
<reference evidence="1" key="1">
    <citation type="journal article" date="2022" name="Nat. Microbiol.">
        <title>Unique mobile elements and scalable gene flow at the prokaryote-eukaryote boundary revealed by circularized Asgard archaea genomes.</title>
        <authorList>
            <person name="Wu F."/>
            <person name="Speth D.R."/>
            <person name="Philosof A."/>
            <person name="Cremiere A."/>
            <person name="Narayanan A."/>
            <person name="Barco R.A."/>
            <person name="Connon S.A."/>
            <person name="Amend J.P."/>
            <person name="Antoshechkin I.A."/>
            <person name="Orphan V.J."/>
        </authorList>
    </citation>
    <scope>NUCLEOTIDE SEQUENCE</scope>
    <source>
        <strain evidence="1">PM71</strain>
    </source>
</reference>
<dbReference type="EMBL" id="CP084166">
    <property type="protein sequence ID" value="UJG41286.1"/>
    <property type="molecule type" value="Genomic_DNA"/>
</dbReference>
<organism evidence="1">
    <name type="scientific">Candidatus Heimdallarchaeum aukensis</name>
    <dbReference type="NCBI Taxonomy" id="2876573"/>
    <lineage>
        <taxon>Archaea</taxon>
        <taxon>Promethearchaeati</taxon>
        <taxon>Candidatus Heimdallarchaeota</taxon>
        <taxon>Candidatus Heimdallarchaeia (ex Rinke et al. 2021) (nom. nud.)</taxon>
        <taxon>Candidatus Heimdallarchaeales</taxon>
        <taxon>Candidatus Heimdallarchaeaceae</taxon>
        <taxon>Candidatus Heimdallarchaeum</taxon>
    </lineage>
</organism>
<sequence length="68" mass="8170">MTINLKIHEKEQDLTQAVLSFFSVINEQTKEDIKKLTSRNKSWISIHKQKEDQMGFNLLKIRPKKQWK</sequence>
<accession>A0A9Y1BLY4</accession>
<name>A0A9Y1BLY4_9ARCH</name>
<protein>
    <submittedName>
        <fullName evidence="1">Uncharacterized protein</fullName>
    </submittedName>
</protein>
<gene>
    <name evidence="1" type="ORF">K9W45_02210</name>
</gene>